<proteinExistence type="predicted"/>
<comment type="caution">
    <text evidence="1">The sequence shown here is derived from an EMBL/GenBank/DDBJ whole genome shotgun (WGS) entry which is preliminary data.</text>
</comment>
<sequence>MNSTGFQAALNGFLVRWCEIRSFFGFHFWDESEHVPRIAYTVGLPNENSILTPGFIRQRCRIRLEVAQWLRLWQPGRISALALPSRGMAGIRRKGVQLNKTFSLLFAYSAKIPGHAFSLHWRNNLWQLWSLYNMWQFTTQVRIPVSPEHELLIRSPNEADIRKFLMPVSSGNARPN</sequence>
<reference evidence="1 2" key="2">
    <citation type="journal article" date="2021" name="Genomics">
        <title>High-quality reference genome for Clonorchis sinensis.</title>
        <authorList>
            <person name="Young N.D."/>
            <person name="Stroehlein A.J."/>
            <person name="Kinkar L."/>
            <person name="Wang T."/>
            <person name="Sohn W.M."/>
            <person name="Chang B.C.H."/>
            <person name="Kaur P."/>
            <person name="Weisz D."/>
            <person name="Dudchenko O."/>
            <person name="Aiden E.L."/>
            <person name="Korhonen P.K."/>
            <person name="Gasser R.B."/>
        </authorList>
    </citation>
    <scope>NUCLEOTIDE SEQUENCE [LARGE SCALE GENOMIC DNA]</scope>
    <source>
        <strain evidence="1">Cs-k2</strain>
    </source>
</reference>
<evidence type="ECO:0000313" key="2">
    <source>
        <dbReference type="Proteomes" id="UP000286415"/>
    </source>
</evidence>
<protein>
    <submittedName>
        <fullName evidence="1">Uncharacterized protein</fullName>
    </submittedName>
</protein>
<organism evidence="1 2">
    <name type="scientific">Clonorchis sinensis</name>
    <name type="common">Chinese liver fluke</name>
    <dbReference type="NCBI Taxonomy" id="79923"/>
    <lineage>
        <taxon>Eukaryota</taxon>
        <taxon>Metazoa</taxon>
        <taxon>Spiralia</taxon>
        <taxon>Lophotrochozoa</taxon>
        <taxon>Platyhelminthes</taxon>
        <taxon>Trematoda</taxon>
        <taxon>Digenea</taxon>
        <taxon>Opisthorchiida</taxon>
        <taxon>Opisthorchiata</taxon>
        <taxon>Opisthorchiidae</taxon>
        <taxon>Clonorchis</taxon>
    </lineage>
</organism>
<dbReference type="AlphaFoldDB" id="A0A419Q6E3"/>
<name>A0A419Q6E3_CLOSI</name>
<dbReference type="InParanoid" id="A0A419Q6E3"/>
<keyword evidence="2" id="KW-1185">Reference proteome</keyword>
<evidence type="ECO:0000313" key="1">
    <source>
        <dbReference type="EMBL" id="KAG5444129.1"/>
    </source>
</evidence>
<dbReference type="EMBL" id="NIRI02000056">
    <property type="protein sequence ID" value="KAG5444129.1"/>
    <property type="molecule type" value="Genomic_DNA"/>
</dbReference>
<gene>
    <name evidence="1" type="ORF">CSKR_101616</name>
</gene>
<reference evidence="1 2" key="1">
    <citation type="journal article" date="2018" name="Biotechnol. Adv.">
        <title>Improved genomic resources and new bioinformatic workflow for the carcinogenic parasite Clonorchis sinensis: Biotechnological implications.</title>
        <authorList>
            <person name="Wang D."/>
            <person name="Korhonen P.K."/>
            <person name="Gasser R.B."/>
            <person name="Young N.D."/>
        </authorList>
    </citation>
    <scope>NUCLEOTIDE SEQUENCE [LARGE SCALE GENOMIC DNA]</scope>
    <source>
        <strain evidence="1">Cs-k2</strain>
    </source>
</reference>
<dbReference type="Proteomes" id="UP000286415">
    <property type="component" value="Unassembled WGS sequence"/>
</dbReference>
<accession>A0A419Q6E3</accession>